<dbReference type="GO" id="GO:0008999">
    <property type="term" value="F:protein-N-terminal-alanine acetyltransferase activity"/>
    <property type="evidence" value="ECO:0007669"/>
    <property type="project" value="TreeGrafter"/>
</dbReference>
<dbReference type="GO" id="GO:1990189">
    <property type="term" value="F:protein N-terminal-serine acetyltransferase activity"/>
    <property type="evidence" value="ECO:0007669"/>
    <property type="project" value="TreeGrafter"/>
</dbReference>
<dbReference type="GO" id="GO:0005737">
    <property type="term" value="C:cytoplasm"/>
    <property type="evidence" value="ECO:0007669"/>
    <property type="project" value="TreeGrafter"/>
</dbReference>
<evidence type="ECO:0000259" key="1">
    <source>
        <dbReference type="PROSITE" id="PS51186"/>
    </source>
</evidence>
<dbReference type="InterPro" id="IPR016181">
    <property type="entry name" value="Acyl_CoA_acyltransferase"/>
</dbReference>
<dbReference type="PROSITE" id="PS51186">
    <property type="entry name" value="GNAT"/>
    <property type="match status" value="1"/>
</dbReference>
<dbReference type="InterPro" id="IPR000182">
    <property type="entry name" value="GNAT_dom"/>
</dbReference>
<dbReference type="EMBL" id="QVNQ01000001">
    <property type="protein sequence ID" value="RFS87175.1"/>
    <property type="molecule type" value="Genomic_DNA"/>
</dbReference>
<dbReference type="Gene3D" id="3.40.630.30">
    <property type="match status" value="1"/>
</dbReference>
<dbReference type="AlphaFoldDB" id="A0A372GPC9"/>
<dbReference type="PANTHER" id="PTHR43441">
    <property type="entry name" value="RIBOSOMAL-PROTEIN-SERINE ACETYLTRANSFERASE"/>
    <property type="match status" value="1"/>
</dbReference>
<protein>
    <submittedName>
        <fullName evidence="2">N-acetyltransferase</fullName>
    </submittedName>
</protein>
<proteinExistence type="predicted"/>
<accession>A0A372GPC9</accession>
<feature type="domain" description="N-acetyltransferase" evidence="1">
    <location>
        <begin position="14"/>
        <end position="162"/>
    </location>
</feature>
<name>A0A372GPC9_9ACTN</name>
<gene>
    <name evidence="2" type="ORF">D0T12_02705</name>
</gene>
<dbReference type="PANTHER" id="PTHR43441:SF6">
    <property type="entry name" value="N-ACETYLTRANSFERASE DOMAIN-CONTAINING PROTEIN"/>
    <property type="match status" value="1"/>
</dbReference>
<dbReference type="RefSeq" id="WP_117397625.1">
    <property type="nucleotide sequence ID" value="NZ_QVNQ01000001.1"/>
</dbReference>
<dbReference type="OrthoDB" id="4543915at2"/>
<sequence>MSSQLIPDLTTERLALRPWTMAEVTAVLDGDRQAHWADDFPAEGDRVIAGFIAEQHRTALGEYGQRQIVERATGLVVGSVGLFWPPVDATVEFGYGVVASRRGRGYATKAARALVAHALTAPGVSSVVAKVELSNPASVRVLENAGLRRLHGDALTATFGTA</sequence>
<keyword evidence="3" id="KW-1185">Reference proteome</keyword>
<evidence type="ECO:0000313" key="3">
    <source>
        <dbReference type="Proteomes" id="UP000262882"/>
    </source>
</evidence>
<dbReference type="Proteomes" id="UP000262882">
    <property type="component" value="Unassembled WGS sequence"/>
</dbReference>
<organism evidence="2 3">
    <name type="scientific">Actinomadura spongiicola</name>
    <dbReference type="NCBI Taxonomy" id="2303421"/>
    <lineage>
        <taxon>Bacteria</taxon>
        <taxon>Bacillati</taxon>
        <taxon>Actinomycetota</taxon>
        <taxon>Actinomycetes</taxon>
        <taxon>Streptosporangiales</taxon>
        <taxon>Thermomonosporaceae</taxon>
        <taxon>Actinomadura</taxon>
    </lineage>
</organism>
<dbReference type="Pfam" id="PF13302">
    <property type="entry name" value="Acetyltransf_3"/>
    <property type="match status" value="1"/>
</dbReference>
<dbReference type="SUPFAM" id="SSF55729">
    <property type="entry name" value="Acyl-CoA N-acyltransferases (Nat)"/>
    <property type="match status" value="1"/>
</dbReference>
<dbReference type="InterPro" id="IPR051908">
    <property type="entry name" value="Ribosomal_N-acetyltransferase"/>
</dbReference>
<keyword evidence="2" id="KW-0808">Transferase</keyword>
<evidence type="ECO:0000313" key="2">
    <source>
        <dbReference type="EMBL" id="RFS87175.1"/>
    </source>
</evidence>
<reference evidence="2 3" key="1">
    <citation type="submission" date="2018-08" db="EMBL/GenBank/DDBJ databases">
        <title>Actinomadura spongicola sp. nov., isolated from marine sponge Leucetta chagosensis.</title>
        <authorList>
            <person name="Li L."/>
            <person name="Lin H.W."/>
        </authorList>
    </citation>
    <scope>NUCLEOTIDE SEQUENCE [LARGE SCALE GENOMIC DNA]</scope>
    <source>
        <strain evidence="2 3">LHW52907</strain>
    </source>
</reference>
<comment type="caution">
    <text evidence="2">The sequence shown here is derived from an EMBL/GenBank/DDBJ whole genome shotgun (WGS) entry which is preliminary data.</text>
</comment>